<evidence type="ECO:0000313" key="1">
    <source>
        <dbReference type="EMBL" id="JAH53754.1"/>
    </source>
</evidence>
<accession>A0A0E9TJC4</accession>
<dbReference type="EMBL" id="GBXM01054823">
    <property type="protein sequence ID" value="JAH53754.1"/>
    <property type="molecule type" value="Transcribed_RNA"/>
</dbReference>
<proteinExistence type="predicted"/>
<dbReference type="AlphaFoldDB" id="A0A0E9TJC4"/>
<protein>
    <submittedName>
        <fullName evidence="1">Uncharacterized protein</fullName>
    </submittedName>
</protein>
<reference evidence="1" key="2">
    <citation type="journal article" date="2015" name="Fish Shellfish Immunol.">
        <title>Early steps in the European eel (Anguilla anguilla)-Vibrio vulnificus interaction in the gills: Role of the RtxA13 toxin.</title>
        <authorList>
            <person name="Callol A."/>
            <person name="Pajuelo D."/>
            <person name="Ebbesson L."/>
            <person name="Teles M."/>
            <person name="MacKenzie S."/>
            <person name="Amaro C."/>
        </authorList>
    </citation>
    <scope>NUCLEOTIDE SEQUENCE</scope>
</reference>
<organism evidence="1">
    <name type="scientific">Anguilla anguilla</name>
    <name type="common">European freshwater eel</name>
    <name type="synonym">Muraena anguilla</name>
    <dbReference type="NCBI Taxonomy" id="7936"/>
    <lineage>
        <taxon>Eukaryota</taxon>
        <taxon>Metazoa</taxon>
        <taxon>Chordata</taxon>
        <taxon>Craniata</taxon>
        <taxon>Vertebrata</taxon>
        <taxon>Euteleostomi</taxon>
        <taxon>Actinopterygii</taxon>
        <taxon>Neopterygii</taxon>
        <taxon>Teleostei</taxon>
        <taxon>Anguilliformes</taxon>
        <taxon>Anguillidae</taxon>
        <taxon>Anguilla</taxon>
    </lineage>
</organism>
<sequence length="67" mass="7854">MFKTPVQSCSSHRHELALNTFEPYEGLVSTVKDQLLYPCHRICRRTNLAIIQSRFFVFWNNGNARPN</sequence>
<name>A0A0E9TJC4_ANGAN</name>
<reference evidence="1" key="1">
    <citation type="submission" date="2014-11" db="EMBL/GenBank/DDBJ databases">
        <authorList>
            <person name="Amaro Gonzalez C."/>
        </authorList>
    </citation>
    <scope>NUCLEOTIDE SEQUENCE</scope>
</reference>